<dbReference type="CDD" id="cd01335">
    <property type="entry name" value="Radical_SAM"/>
    <property type="match status" value="1"/>
</dbReference>
<dbReference type="RefSeq" id="WP_071545517.1">
    <property type="nucleotide sequence ID" value="NZ_LKAQ01000004.1"/>
</dbReference>
<keyword evidence="4" id="KW-0479">Metal-binding</keyword>
<evidence type="ECO:0000256" key="4">
    <source>
        <dbReference type="ARBA" id="ARBA00022723"/>
    </source>
</evidence>
<evidence type="ECO:0000256" key="3">
    <source>
        <dbReference type="ARBA" id="ARBA00022691"/>
    </source>
</evidence>
<dbReference type="SUPFAM" id="SSF102114">
    <property type="entry name" value="Radical SAM enzymes"/>
    <property type="match status" value="1"/>
</dbReference>
<dbReference type="InterPro" id="IPR023885">
    <property type="entry name" value="4Fe4S-binding_SPASM_dom"/>
</dbReference>
<dbReference type="SFLD" id="SFLDG01067">
    <property type="entry name" value="SPASM/twitch_domain_containing"/>
    <property type="match status" value="1"/>
</dbReference>
<dbReference type="CDD" id="cd21109">
    <property type="entry name" value="SPASM"/>
    <property type="match status" value="1"/>
</dbReference>
<keyword evidence="2" id="KW-0004">4Fe-4S</keyword>
<dbReference type="InterPro" id="IPR050377">
    <property type="entry name" value="Radical_SAM_PqqE_MftC-like"/>
</dbReference>
<keyword evidence="9" id="KW-1185">Reference proteome</keyword>
<keyword evidence="3" id="KW-0949">S-adenosyl-L-methionine</keyword>
<keyword evidence="5" id="KW-0408">Iron</keyword>
<organism evidence="8 9">
    <name type="scientific">Pseudodesulfovibrio hydrargyri</name>
    <dbReference type="NCBI Taxonomy" id="2125990"/>
    <lineage>
        <taxon>Bacteria</taxon>
        <taxon>Pseudomonadati</taxon>
        <taxon>Thermodesulfobacteriota</taxon>
        <taxon>Desulfovibrionia</taxon>
        <taxon>Desulfovibrionales</taxon>
        <taxon>Desulfovibrionaceae</taxon>
    </lineage>
</organism>
<evidence type="ECO:0000313" key="8">
    <source>
        <dbReference type="EMBL" id="OIQ50046.1"/>
    </source>
</evidence>
<dbReference type="EC" id="4.1.99.22" evidence="8"/>
<gene>
    <name evidence="8" type="primary">moaA_7</name>
    <name evidence="8" type="ORF">BerOc1_01976</name>
</gene>
<dbReference type="InterPro" id="IPR058240">
    <property type="entry name" value="rSAM_sf"/>
</dbReference>
<dbReference type="GO" id="GO:0046872">
    <property type="term" value="F:metal ion binding"/>
    <property type="evidence" value="ECO:0007669"/>
    <property type="project" value="UniProtKB-KW"/>
</dbReference>
<accession>A0A1J5MTT9</accession>
<dbReference type="InterPro" id="IPR007197">
    <property type="entry name" value="rSAM"/>
</dbReference>
<comment type="caution">
    <text evidence="8">The sequence shown here is derived from an EMBL/GenBank/DDBJ whole genome shotgun (WGS) entry which is preliminary data.</text>
</comment>
<evidence type="ECO:0000256" key="6">
    <source>
        <dbReference type="ARBA" id="ARBA00023014"/>
    </source>
</evidence>
<keyword evidence="6" id="KW-0411">Iron-sulfur</keyword>
<feature type="domain" description="Radical SAM core" evidence="7">
    <location>
        <begin position="1"/>
        <end position="242"/>
    </location>
</feature>
<comment type="cofactor">
    <cofactor evidence="1">
        <name>[4Fe-4S] cluster</name>
        <dbReference type="ChEBI" id="CHEBI:49883"/>
    </cofactor>
</comment>
<dbReference type="InterPro" id="IPR034391">
    <property type="entry name" value="AdoMet-like_SPASM_containing"/>
</dbReference>
<dbReference type="SFLD" id="SFLDS00029">
    <property type="entry name" value="Radical_SAM"/>
    <property type="match status" value="1"/>
</dbReference>
<name>A0A1J5MTT9_9BACT</name>
<evidence type="ECO:0000256" key="1">
    <source>
        <dbReference type="ARBA" id="ARBA00001966"/>
    </source>
</evidence>
<evidence type="ECO:0000259" key="7">
    <source>
        <dbReference type="PROSITE" id="PS51918"/>
    </source>
</evidence>
<dbReference type="Pfam" id="PF04055">
    <property type="entry name" value="Radical_SAM"/>
    <property type="match status" value="1"/>
</dbReference>
<dbReference type="EMBL" id="LKAQ01000004">
    <property type="protein sequence ID" value="OIQ50046.1"/>
    <property type="molecule type" value="Genomic_DNA"/>
</dbReference>
<keyword evidence="8" id="KW-0456">Lyase</keyword>
<evidence type="ECO:0000256" key="5">
    <source>
        <dbReference type="ARBA" id="ARBA00023004"/>
    </source>
</evidence>
<proteinExistence type="predicted"/>
<dbReference type="GO" id="GO:0051536">
    <property type="term" value="F:iron-sulfur cluster binding"/>
    <property type="evidence" value="ECO:0007669"/>
    <property type="project" value="UniProtKB-KW"/>
</dbReference>
<dbReference type="GO" id="GO:0061798">
    <property type="term" value="F:GTP 3',8'-cyclase activity"/>
    <property type="evidence" value="ECO:0007669"/>
    <property type="project" value="UniProtKB-EC"/>
</dbReference>
<dbReference type="SFLD" id="SFLDG01387">
    <property type="entry name" value="BtrN-like_SPASM_domain_contain"/>
    <property type="match status" value="1"/>
</dbReference>
<evidence type="ECO:0000256" key="2">
    <source>
        <dbReference type="ARBA" id="ARBA00022485"/>
    </source>
</evidence>
<dbReference type="Pfam" id="PF13186">
    <property type="entry name" value="SPASM"/>
    <property type="match status" value="1"/>
</dbReference>
<evidence type="ECO:0000313" key="9">
    <source>
        <dbReference type="Proteomes" id="UP000181901"/>
    </source>
</evidence>
<dbReference type="Gene3D" id="3.20.20.70">
    <property type="entry name" value="Aldolase class I"/>
    <property type="match status" value="1"/>
</dbReference>
<protein>
    <submittedName>
        <fullName evidence="8">Cyclic pyranopterin monophosphate synthase</fullName>
        <ecNumber evidence="8">4.1.99.22</ecNumber>
    </submittedName>
</protein>
<dbReference type="PROSITE" id="PS51918">
    <property type="entry name" value="RADICAL_SAM"/>
    <property type="match status" value="1"/>
</dbReference>
<reference evidence="8 9" key="1">
    <citation type="submission" date="2015-09" db="EMBL/GenBank/DDBJ databases">
        <title>Genome of Desulfovibrio dechloracetivorans BerOc1, a mercury methylating strain isolated from highly hydrocarbons and metals contaminated coastal sediments.</title>
        <authorList>
            <person name="Goni Urriza M."/>
            <person name="Gassie C."/>
            <person name="Bouchez O."/>
            <person name="Klopp C."/>
            <person name="Ranchou-Peyruse A."/>
            <person name="Remy G."/>
        </authorList>
    </citation>
    <scope>NUCLEOTIDE SEQUENCE [LARGE SCALE GENOMIC DNA]</scope>
    <source>
        <strain evidence="8 9">BerOc1</strain>
    </source>
</reference>
<dbReference type="PANTHER" id="PTHR11228:SF7">
    <property type="entry name" value="PQQA PEPTIDE CYCLASE"/>
    <property type="match status" value="1"/>
</dbReference>
<dbReference type="PANTHER" id="PTHR11228">
    <property type="entry name" value="RADICAL SAM DOMAIN PROTEIN"/>
    <property type="match status" value="1"/>
</dbReference>
<dbReference type="Proteomes" id="UP000181901">
    <property type="component" value="Unassembled WGS sequence"/>
</dbReference>
<dbReference type="InterPro" id="IPR013785">
    <property type="entry name" value="Aldolase_TIM"/>
</dbReference>
<sequence>MKLKEVEIETHTVCNARCRYCAYPGMAKRVGSKLMSIELFDRILKELDFARPDIERIHLHHVNEPLVRKDIADLVARARKAYPDKEVGFSTNAILMTPERAEAVLKAGLNLLYTTIPSSDPEAYSHIMGVKADVNRVIANIAAFIEMAGPDVRIVVRSPLSFDQGLIDALGHFDGITMEHVPLSSRLGAVEQDMLDASGGITCSGAPAPCSKTWMLHSLVILHEGDVPICCNDQEHTCIVGDIRGQSIEALWNSERFDEVRGWMMGKNRPDGIPCNICEYGCREGE</sequence>
<dbReference type="AlphaFoldDB" id="A0A1J5MTT9"/>